<keyword evidence="3" id="KW-1185">Reference proteome</keyword>
<keyword evidence="1" id="KW-0175">Coiled coil</keyword>
<evidence type="ECO:0000256" key="1">
    <source>
        <dbReference type="SAM" id="Coils"/>
    </source>
</evidence>
<dbReference type="HOGENOM" id="CLU_1042092_0_0_1"/>
<dbReference type="eggNOG" id="ENOG502RMZW">
    <property type="taxonomic scope" value="Eukaryota"/>
</dbReference>
<dbReference type="AlphaFoldDB" id="W9WL15"/>
<proteinExistence type="predicted"/>
<comment type="caution">
    <text evidence="2">The sequence shown here is derived from an EMBL/GenBank/DDBJ whole genome shotgun (WGS) entry which is preliminary data.</text>
</comment>
<evidence type="ECO:0000313" key="2">
    <source>
        <dbReference type="EMBL" id="EXJ68603.1"/>
    </source>
</evidence>
<dbReference type="EMBL" id="AMGX01000013">
    <property type="protein sequence ID" value="EXJ68603.1"/>
    <property type="molecule type" value="Genomic_DNA"/>
</dbReference>
<gene>
    <name evidence="2" type="ORF">A1O5_08397</name>
</gene>
<name>W9WL15_9EURO</name>
<organism evidence="2 3">
    <name type="scientific">Cladophialophora psammophila CBS 110553</name>
    <dbReference type="NCBI Taxonomy" id="1182543"/>
    <lineage>
        <taxon>Eukaryota</taxon>
        <taxon>Fungi</taxon>
        <taxon>Dikarya</taxon>
        <taxon>Ascomycota</taxon>
        <taxon>Pezizomycotina</taxon>
        <taxon>Eurotiomycetes</taxon>
        <taxon>Chaetothyriomycetidae</taxon>
        <taxon>Chaetothyriales</taxon>
        <taxon>Herpotrichiellaceae</taxon>
        <taxon>Cladophialophora</taxon>
    </lineage>
</organism>
<dbReference type="STRING" id="1182543.W9WL15"/>
<sequence>MAQVAESGSEHPNSPSANQETVLQGIEGGDAEISQVKPVHFGCFNDRIQTEVQNLQTGLSTLDGAISELTRQFRKYRKIVSAVGDRYGDDEALMKQIHDLEIGNKAIWKQAQGDRDSHRQEITELKEQHGREILDLQVKAEAGDQKKVKYEQKIQEISEKHTHAQEKRDQELKQRIQDLDQEYLLKKKKLEKDNAQTIANLAKGRKDLEETNVLLLKDLQDRTSELDQEKRLRIMVQEKMENDLTARQGEITSIKKQYQLEQRPLKF</sequence>
<dbReference type="OrthoDB" id="4154367at2759"/>
<dbReference type="Proteomes" id="UP000019471">
    <property type="component" value="Unassembled WGS sequence"/>
</dbReference>
<dbReference type="GeneID" id="19193096"/>
<evidence type="ECO:0000313" key="3">
    <source>
        <dbReference type="Proteomes" id="UP000019471"/>
    </source>
</evidence>
<accession>W9WL15</accession>
<reference evidence="2 3" key="1">
    <citation type="submission" date="2013-03" db="EMBL/GenBank/DDBJ databases">
        <title>The Genome Sequence of Cladophialophora psammophila CBS 110553.</title>
        <authorList>
            <consortium name="The Broad Institute Genomics Platform"/>
            <person name="Cuomo C."/>
            <person name="de Hoog S."/>
            <person name="Gorbushina A."/>
            <person name="Walker B."/>
            <person name="Young S.K."/>
            <person name="Zeng Q."/>
            <person name="Gargeya S."/>
            <person name="Fitzgerald M."/>
            <person name="Haas B."/>
            <person name="Abouelleil A."/>
            <person name="Allen A.W."/>
            <person name="Alvarado L."/>
            <person name="Arachchi H.M."/>
            <person name="Berlin A.M."/>
            <person name="Chapman S.B."/>
            <person name="Gainer-Dewar J."/>
            <person name="Goldberg J."/>
            <person name="Griggs A."/>
            <person name="Gujja S."/>
            <person name="Hansen M."/>
            <person name="Howarth C."/>
            <person name="Imamovic A."/>
            <person name="Ireland A."/>
            <person name="Larimer J."/>
            <person name="McCowan C."/>
            <person name="Murphy C."/>
            <person name="Pearson M."/>
            <person name="Poon T.W."/>
            <person name="Priest M."/>
            <person name="Roberts A."/>
            <person name="Saif S."/>
            <person name="Shea T."/>
            <person name="Sisk P."/>
            <person name="Sykes S."/>
            <person name="Wortman J."/>
            <person name="Nusbaum C."/>
            <person name="Birren B."/>
        </authorList>
    </citation>
    <scope>NUCLEOTIDE SEQUENCE [LARGE SCALE GENOMIC DNA]</scope>
    <source>
        <strain evidence="2 3">CBS 110553</strain>
    </source>
</reference>
<dbReference type="RefSeq" id="XP_007747169.1">
    <property type="nucleotide sequence ID" value="XM_007748979.1"/>
</dbReference>
<protein>
    <submittedName>
        <fullName evidence="2">Uncharacterized protein</fullName>
    </submittedName>
</protein>
<feature type="coiled-coil region" evidence="1">
    <location>
        <begin position="108"/>
        <end position="182"/>
    </location>
</feature>